<organism evidence="4 5">
    <name type="scientific">Clavelina lepadiformis</name>
    <name type="common">Light-bulb sea squirt</name>
    <name type="synonym">Ascidia lepadiformis</name>
    <dbReference type="NCBI Taxonomy" id="159417"/>
    <lineage>
        <taxon>Eukaryota</taxon>
        <taxon>Metazoa</taxon>
        <taxon>Chordata</taxon>
        <taxon>Tunicata</taxon>
        <taxon>Ascidiacea</taxon>
        <taxon>Aplousobranchia</taxon>
        <taxon>Clavelinidae</taxon>
        <taxon>Clavelina</taxon>
    </lineage>
</organism>
<dbReference type="Pfam" id="PF02181">
    <property type="entry name" value="FH2"/>
    <property type="match status" value="1"/>
</dbReference>
<keyword evidence="5" id="KW-1185">Reference proteome</keyword>
<dbReference type="PROSITE" id="PS51444">
    <property type="entry name" value="FH2"/>
    <property type="match status" value="1"/>
</dbReference>
<gene>
    <name evidence="4" type="ORF">CVLEPA_LOCUS834</name>
</gene>
<evidence type="ECO:0000259" key="3">
    <source>
        <dbReference type="PROSITE" id="PS51444"/>
    </source>
</evidence>
<dbReference type="Gene3D" id="1.20.58.2220">
    <property type="entry name" value="Formin, FH2 domain"/>
    <property type="match status" value="1"/>
</dbReference>
<sequence>MWNFTHFMESDPIRHFKHFYQAGEWQKNNRLSSSSSLASFTISAHSSGEVSSDNVFLWEPPFNANKNGSYKTQLRSGGAPDPQMFLEDRTDFTVKDPFLRIDNSFLIDPDFSFLHGLPAVLKDDDLKPDFPPPPWAITEKIDNDSNLLLSSNKSSDQCVYQGTSQSSEVSSASNSSKLTATKFAVLPNIGDSVVTRAHANVKKPAAAELSEKLQQDMTDKLSKVVNDVEESWFGVSPLSDQWQNSHLVLPPIGQSNAVMKCNSFSDTSLKEKLISDLPTIWEDELCDSQAAFDASNKQLLQQRNHLGNAPALGDKTPLKGLPPMPGLPGNEPPDNVGGIKVKTKDAIQSSGKMPSIPTPPPLIGGGTSGGGGDLSLGGPSPPPPPPPPPPGVPPPPPVGGKKENTRVPGVPNFPGNLPGGLKAKQRHHTKYRLPVLNWSALKPNQVAGTIFNDLDDDSVLNELDLGAFEEMFKTRAQDTEADRARLLKIAEAQQRRGASIIDVNRARNLSITLRKIGSSTDEICRSVYSYDLSTLPLEYVEMLPRFIPNEMELKAFKDYEKSGKSFDALAAEDKFMWLFGRVERLQQRLNIMIFLGNFNDSVMTLTPQIAAVIAASMSIKSSSNLKRVLEIILAVGNYMNSAKRGAVYGFKLQSLDALIDTKSTDKKQTLLHYIVNVIETYYPDIKHFYNELRYVDRACKVSLDNIVTDVNSIKNGMNLTRNEYETHQHPVLEGFIESSQEKVTKVLQDAETAKEAYKNVVEYFGETPKTMPPETFFPMVDRFIKAYQKAEKDLDDWRIADEKRAEKERRAMEQQELKQKKKSKRQDDEKKMKSGEQNLINELRHKQRKDRGAIESKDGAIEDNINFLKSEPYRRGDTVHRSFRKKTRPEATRVAAMSTML</sequence>
<feature type="region of interest" description="Disordered" evidence="2">
    <location>
        <begin position="878"/>
        <end position="901"/>
    </location>
</feature>
<proteinExistence type="inferred from homology"/>
<feature type="compositionally biased region" description="Basic and acidic residues" evidence="2">
    <location>
        <begin position="825"/>
        <end position="834"/>
    </location>
</feature>
<feature type="compositionally biased region" description="Pro residues" evidence="2">
    <location>
        <begin position="379"/>
        <end position="398"/>
    </location>
</feature>
<feature type="compositionally biased region" description="Basic and acidic residues" evidence="2">
    <location>
        <begin position="805"/>
        <end position="818"/>
    </location>
</feature>
<dbReference type="Proteomes" id="UP001642483">
    <property type="component" value="Unassembled WGS sequence"/>
</dbReference>
<name>A0ABP0EWI6_CLALP</name>
<dbReference type="EMBL" id="CAWYQH010000001">
    <property type="protein sequence ID" value="CAK8671798.1"/>
    <property type="molecule type" value="Genomic_DNA"/>
</dbReference>
<dbReference type="InterPro" id="IPR015425">
    <property type="entry name" value="FH2_Formin"/>
</dbReference>
<dbReference type="SUPFAM" id="SSF101447">
    <property type="entry name" value="Formin homology 2 domain (FH2 domain)"/>
    <property type="match status" value="1"/>
</dbReference>
<comment type="caution">
    <text evidence="4">The sequence shown here is derived from an EMBL/GenBank/DDBJ whole genome shotgun (WGS) entry which is preliminary data.</text>
</comment>
<evidence type="ECO:0000313" key="5">
    <source>
        <dbReference type="Proteomes" id="UP001642483"/>
    </source>
</evidence>
<dbReference type="InterPro" id="IPR043592">
    <property type="entry name" value="FMNL_animal"/>
</dbReference>
<feature type="region of interest" description="Disordered" evidence="2">
    <location>
        <begin position="307"/>
        <end position="422"/>
    </location>
</feature>
<dbReference type="SMART" id="SM00498">
    <property type="entry name" value="FH2"/>
    <property type="match status" value="1"/>
</dbReference>
<feature type="compositionally biased region" description="Gly residues" evidence="2">
    <location>
        <begin position="363"/>
        <end position="375"/>
    </location>
</feature>
<feature type="domain" description="FH2" evidence="3">
    <location>
        <begin position="423"/>
        <end position="813"/>
    </location>
</feature>
<reference evidence="4 5" key="1">
    <citation type="submission" date="2024-02" db="EMBL/GenBank/DDBJ databases">
        <authorList>
            <person name="Daric V."/>
            <person name="Darras S."/>
        </authorList>
    </citation>
    <scope>NUCLEOTIDE SEQUENCE [LARGE SCALE GENOMIC DNA]</scope>
</reference>
<evidence type="ECO:0000256" key="2">
    <source>
        <dbReference type="SAM" id="MobiDB-lite"/>
    </source>
</evidence>
<dbReference type="PANTHER" id="PTHR45857">
    <property type="entry name" value="FORMIN-LIKE PROTEIN"/>
    <property type="match status" value="1"/>
</dbReference>
<comment type="similarity">
    <text evidence="1">Belongs to the formin homology family.</text>
</comment>
<evidence type="ECO:0000313" key="4">
    <source>
        <dbReference type="EMBL" id="CAK8671798.1"/>
    </source>
</evidence>
<feature type="region of interest" description="Disordered" evidence="2">
    <location>
        <begin position="805"/>
        <end position="857"/>
    </location>
</feature>
<evidence type="ECO:0000256" key="1">
    <source>
        <dbReference type="ARBA" id="ARBA00023449"/>
    </source>
</evidence>
<dbReference type="InterPro" id="IPR042201">
    <property type="entry name" value="FH2_Formin_sf"/>
</dbReference>
<accession>A0ABP0EWI6</accession>
<protein>
    <recommendedName>
        <fullName evidence="3">FH2 domain-containing protein</fullName>
    </recommendedName>
</protein>
<dbReference type="PANTHER" id="PTHR45857:SF4">
    <property type="entry name" value="FORMIN-LIKE PROTEIN"/>
    <property type="match status" value="1"/>
</dbReference>